<name>A0A2P2L2N9_RHIMU</name>
<dbReference type="EMBL" id="GGEC01031729">
    <property type="protein sequence ID" value="MBX12213.1"/>
    <property type="molecule type" value="Transcribed_RNA"/>
</dbReference>
<sequence length="78" mass="8446">MHPFFLISQIFKLVSEEPDAKNSPNGWNSTAVQLDLCPIRVRTIFASSKSHNFIAPVEAPLSTKTSAASKVTDSTGLV</sequence>
<evidence type="ECO:0000313" key="1">
    <source>
        <dbReference type="EMBL" id="MBX12213.1"/>
    </source>
</evidence>
<protein>
    <submittedName>
        <fullName evidence="1">Uncharacterized protein</fullName>
    </submittedName>
</protein>
<accession>A0A2P2L2N9</accession>
<reference evidence="1" key="1">
    <citation type="submission" date="2018-02" db="EMBL/GenBank/DDBJ databases">
        <title>Rhizophora mucronata_Transcriptome.</title>
        <authorList>
            <person name="Meera S.P."/>
            <person name="Sreeshan A."/>
            <person name="Augustine A."/>
        </authorList>
    </citation>
    <scope>NUCLEOTIDE SEQUENCE</scope>
    <source>
        <tissue evidence="1">Leaf</tissue>
    </source>
</reference>
<organism evidence="1">
    <name type="scientific">Rhizophora mucronata</name>
    <name type="common">Asiatic mangrove</name>
    <dbReference type="NCBI Taxonomy" id="61149"/>
    <lineage>
        <taxon>Eukaryota</taxon>
        <taxon>Viridiplantae</taxon>
        <taxon>Streptophyta</taxon>
        <taxon>Embryophyta</taxon>
        <taxon>Tracheophyta</taxon>
        <taxon>Spermatophyta</taxon>
        <taxon>Magnoliopsida</taxon>
        <taxon>eudicotyledons</taxon>
        <taxon>Gunneridae</taxon>
        <taxon>Pentapetalae</taxon>
        <taxon>rosids</taxon>
        <taxon>fabids</taxon>
        <taxon>Malpighiales</taxon>
        <taxon>Rhizophoraceae</taxon>
        <taxon>Rhizophora</taxon>
    </lineage>
</organism>
<dbReference type="AlphaFoldDB" id="A0A2P2L2N9"/>
<proteinExistence type="predicted"/>